<feature type="domain" description="Glutathionylspermidine synthase pre-ATP-grasp-like" evidence="6">
    <location>
        <begin position="12"/>
        <end position="387"/>
    </location>
</feature>
<gene>
    <name evidence="7" type="ORF">JEU22_14715</name>
</gene>
<keyword evidence="2" id="KW-0479">Metal-binding</keyword>
<keyword evidence="3" id="KW-0547">Nucleotide-binding</keyword>
<evidence type="ECO:0000259" key="6">
    <source>
        <dbReference type="Pfam" id="PF03738"/>
    </source>
</evidence>
<reference evidence="7" key="1">
    <citation type="submission" date="2020-12" db="EMBL/GenBank/DDBJ databases">
        <title>Enhanced detection system for hospital associated transmission using whole genome sequencing surveillance.</title>
        <authorList>
            <person name="Harrison L.H."/>
            <person name="Van Tyne D."/>
            <person name="Marsh J.W."/>
            <person name="Griffith M.P."/>
            <person name="Snyder D.J."/>
            <person name="Cooper V.S."/>
            <person name="Mustapha M."/>
        </authorList>
    </citation>
    <scope>NUCLEOTIDE SEQUENCE</scope>
    <source>
        <strain evidence="7">PSB00042</strain>
    </source>
</reference>
<dbReference type="GO" id="GO:0016874">
    <property type="term" value="F:ligase activity"/>
    <property type="evidence" value="ECO:0007669"/>
    <property type="project" value="UniProtKB-KW"/>
</dbReference>
<dbReference type="GO" id="GO:0005524">
    <property type="term" value="F:ATP binding"/>
    <property type="evidence" value="ECO:0007669"/>
    <property type="project" value="UniProtKB-KW"/>
</dbReference>
<evidence type="ECO:0000313" key="8">
    <source>
        <dbReference type="Proteomes" id="UP000637061"/>
    </source>
</evidence>
<keyword evidence="1" id="KW-0436">Ligase</keyword>
<keyword evidence="4" id="KW-0067">ATP-binding</keyword>
<dbReference type="EMBL" id="JAEHTE010000015">
    <property type="protein sequence ID" value="MBI6885165.1"/>
    <property type="molecule type" value="Genomic_DNA"/>
</dbReference>
<keyword evidence="5" id="KW-0460">Magnesium</keyword>
<sequence length="389" mass="45212">MKRVQIAERPDWKQTAEKLGFKFHTIDGERYWDESAYYQFTLKQVEQDLEDPTQGLHDMCMDMVDKVVNSEELLTRLAIPAQFHDLIRTSWREGHPHLYGRMDFSYDGNGPAKLLELNYDTPTSLYEAAAFQWVWLDEQIQRGMLPKDTDQFNSIQDKMSQAFRHLKVVTGIDKPFYFSSTDQSEEDMATVQYMRDLATQAGHDTRFIALEQIGQNENRLFVDENDKKINTLFKLHAWEHIFLEGFGPWIEQSETLFIEPAWKAILSNKGILPLLWAEHEGHPNLLPSFFDDDPSRKLDKGWVRKPFFSREGANIEVCEPSGKRHRVDGPYNDAPYILQRYHKMPKFNGSYTLIGSWVIGDQAAGIGIREDSTLITKDTSRFLPHVIID</sequence>
<evidence type="ECO:0000256" key="5">
    <source>
        <dbReference type="ARBA" id="ARBA00022842"/>
    </source>
</evidence>
<organism evidence="7 8">
    <name type="scientific">Pseudomonas putida</name>
    <name type="common">Arthrobacter siderocapsulatus</name>
    <dbReference type="NCBI Taxonomy" id="303"/>
    <lineage>
        <taxon>Bacteria</taxon>
        <taxon>Pseudomonadati</taxon>
        <taxon>Pseudomonadota</taxon>
        <taxon>Gammaproteobacteria</taxon>
        <taxon>Pseudomonadales</taxon>
        <taxon>Pseudomonadaceae</taxon>
        <taxon>Pseudomonas</taxon>
    </lineage>
</organism>
<proteinExistence type="predicted"/>
<evidence type="ECO:0000313" key="7">
    <source>
        <dbReference type="EMBL" id="MBI6885165.1"/>
    </source>
</evidence>
<evidence type="ECO:0000256" key="2">
    <source>
        <dbReference type="ARBA" id="ARBA00022723"/>
    </source>
</evidence>
<accession>A0A8I1EEJ0</accession>
<dbReference type="SUPFAM" id="SSF52440">
    <property type="entry name" value="PreATP-grasp domain"/>
    <property type="match status" value="1"/>
</dbReference>
<dbReference type="InterPro" id="IPR016185">
    <property type="entry name" value="PreATP-grasp_dom_sf"/>
</dbReference>
<evidence type="ECO:0000256" key="1">
    <source>
        <dbReference type="ARBA" id="ARBA00022598"/>
    </source>
</evidence>
<dbReference type="Proteomes" id="UP000637061">
    <property type="component" value="Unassembled WGS sequence"/>
</dbReference>
<evidence type="ECO:0000256" key="3">
    <source>
        <dbReference type="ARBA" id="ARBA00022741"/>
    </source>
</evidence>
<dbReference type="SUPFAM" id="SSF56059">
    <property type="entry name" value="Glutathione synthetase ATP-binding domain-like"/>
    <property type="match status" value="1"/>
</dbReference>
<protein>
    <submittedName>
        <fullName evidence="7">Glutathionylspermidine synthase family protein</fullName>
    </submittedName>
</protein>
<dbReference type="AlphaFoldDB" id="A0A8I1EEJ0"/>
<dbReference type="RefSeq" id="WP_198747567.1">
    <property type="nucleotide sequence ID" value="NZ_JAEHTE010000015.1"/>
</dbReference>
<name>A0A8I1EEJ0_PSEPU</name>
<comment type="caution">
    <text evidence="7">The sequence shown here is derived from an EMBL/GenBank/DDBJ whole genome shotgun (WGS) entry which is preliminary data.</text>
</comment>
<evidence type="ECO:0000256" key="4">
    <source>
        <dbReference type="ARBA" id="ARBA00022840"/>
    </source>
</evidence>
<dbReference type="GO" id="GO:0046872">
    <property type="term" value="F:metal ion binding"/>
    <property type="evidence" value="ECO:0007669"/>
    <property type="project" value="UniProtKB-KW"/>
</dbReference>
<dbReference type="Gene3D" id="3.30.1490.330">
    <property type="match status" value="1"/>
</dbReference>
<dbReference type="Pfam" id="PF03738">
    <property type="entry name" value="GSP_synth"/>
    <property type="match status" value="1"/>
</dbReference>
<dbReference type="InterPro" id="IPR005494">
    <property type="entry name" value="GSPS_pre-ATP-grasp-like_dom"/>
</dbReference>